<dbReference type="RefSeq" id="WP_077080926.1">
    <property type="nucleotide sequence ID" value="NZ_FUEZ01000004.1"/>
</dbReference>
<evidence type="ECO:0000256" key="1">
    <source>
        <dbReference type="SAM" id="SignalP"/>
    </source>
</evidence>
<organism evidence="2 3">
    <name type="scientific">Mycobacterium numidiamassiliense</name>
    <dbReference type="NCBI Taxonomy" id="1841861"/>
    <lineage>
        <taxon>Bacteria</taxon>
        <taxon>Bacillati</taxon>
        <taxon>Actinomycetota</taxon>
        <taxon>Actinomycetes</taxon>
        <taxon>Mycobacteriales</taxon>
        <taxon>Mycobacteriaceae</taxon>
        <taxon>Mycobacterium</taxon>
    </lineage>
</organism>
<gene>
    <name evidence="2" type="ORF">MNAB215_4712</name>
</gene>
<feature type="signal peptide" evidence="1">
    <location>
        <begin position="1"/>
        <end position="26"/>
    </location>
</feature>
<proteinExistence type="predicted"/>
<evidence type="ECO:0000313" key="3">
    <source>
        <dbReference type="Proteomes" id="UP000240424"/>
    </source>
</evidence>
<sequence length="78" mass="8193">MRTRIATFAAAAIVMGSVSMAPHAQAAQDPYYPTVPTNPGTPSLIQPLDCNGTTGGHGCGPGWTWRNGDRGWACYPCN</sequence>
<accession>A0A2U3PFG1</accession>
<keyword evidence="1" id="KW-0732">Signal</keyword>
<name>A0A2U3PFG1_9MYCO</name>
<keyword evidence="3" id="KW-1185">Reference proteome</keyword>
<dbReference type="AlphaFoldDB" id="A0A2U3PFG1"/>
<evidence type="ECO:0000313" key="2">
    <source>
        <dbReference type="EMBL" id="SPM42492.1"/>
    </source>
</evidence>
<protein>
    <recommendedName>
        <fullName evidence="4">Secreted protein</fullName>
    </recommendedName>
</protein>
<dbReference type="Proteomes" id="UP000240424">
    <property type="component" value="Unassembled WGS sequence"/>
</dbReference>
<reference evidence="2 3" key="1">
    <citation type="submission" date="2017-01" db="EMBL/GenBank/DDBJ databases">
        <authorList>
            <consortium name="Urmite Genomes"/>
        </authorList>
    </citation>
    <scope>NUCLEOTIDE SEQUENCE [LARGE SCALE GENOMIC DNA]</scope>
    <source>
        <strain evidence="2 3">AB215</strain>
    </source>
</reference>
<feature type="chain" id="PRO_5015626753" description="Secreted protein" evidence="1">
    <location>
        <begin position="27"/>
        <end position="78"/>
    </location>
</feature>
<dbReference type="EMBL" id="FUEZ01000004">
    <property type="protein sequence ID" value="SPM42492.1"/>
    <property type="molecule type" value="Genomic_DNA"/>
</dbReference>
<evidence type="ECO:0008006" key="4">
    <source>
        <dbReference type="Google" id="ProtNLM"/>
    </source>
</evidence>
<dbReference type="OrthoDB" id="4753798at2"/>